<dbReference type="EMBL" id="GISG01128838">
    <property type="protein sequence ID" value="MBA4642497.1"/>
    <property type="molecule type" value="Transcribed_RNA"/>
</dbReference>
<accession>A0A7C8ZH11</accession>
<dbReference type="AlphaFoldDB" id="A0A7C8ZH11"/>
<sequence length="103" mass="11919">MITSDKRKSTKLNQKQKTSSDRASQITFNVGQLNETLDREQLMHQITKICTNKQEKHTSTSTSHKFRSYNTSDQKDHKSKLKDECISESESKRTEIQDSESLP</sequence>
<evidence type="ECO:0000256" key="1">
    <source>
        <dbReference type="SAM" id="MobiDB-lite"/>
    </source>
</evidence>
<reference evidence="2" key="1">
    <citation type="journal article" date="2013" name="J. Plant Res.">
        <title>Effect of fungi and light on seed germination of three Opuntia species from semiarid lands of central Mexico.</title>
        <authorList>
            <person name="Delgado-Sanchez P."/>
            <person name="Jimenez-Bremont J.F."/>
            <person name="Guerrero-Gonzalez Mde L."/>
            <person name="Flores J."/>
        </authorList>
    </citation>
    <scope>NUCLEOTIDE SEQUENCE</scope>
    <source>
        <tissue evidence="2">Cladode</tissue>
    </source>
</reference>
<organism evidence="2">
    <name type="scientific">Opuntia streptacantha</name>
    <name type="common">Prickly pear cactus</name>
    <name type="synonym">Opuntia cardona</name>
    <dbReference type="NCBI Taxonomy" id="393608"/>
    <lineage>
        <taxon>Eukaryota</taxon>
        <taxon>Viridiplantae</taxon>
        <taxon>Streptophyta</taxon>
        <taxon>Embryophyta</taxon>
        <taxon>Tracheophyta</taxon>
        <taxon>Spermatophyta</taxon>
        <taxon>Magnoliopsida</taxon>
        <taxon>eudicotyledons</taxon>
        <taxon>Gunneridae</taxon>
        <taxon>Pentapetalae</taxon>
        <taxon>Caryophyllales</taxon>
        <taxon>Cactineae</taxon>
        <taxon>Cactaceae</taxon>
        <taxon>Opuntioideae</taxon>
        <taxon>Opuntia</taxon>
    </lineage>
</organism>
<evidence type="ECO:0000313" key="2">
    <source>
        <dbReference type="EMBL" id="MBA4642497.1"/>
    </source>
</evidence>
<feature type="compositionally biased region" description="Polar residues" evidence="1">
    <location>
        <begin position="11"/>
        <end position="26"/>
    </location>
</feature>
<proteinExistence type="predicted"/>
<reference evidence="2" key="2">
    <citation type="submission" date="2020-07" db="EMBL/GenBank/DDBJ databases">
        <authorList>
            <person name="Vera ALvarez R."/>
            <person name="Arias-Moreno D.M."/>
            <person name="Jimenez-Jacinto V."/>
            <person name="Jimenez-Bremont J.F."/>
            <person name="Swaminathan K."/>
            <person name="Moose S.P."/>
            <person name="Guerrero-Gonzalez M.L."/>
            <person name="Marino-Ramirez L."/>
            <person name="Landsman D."/>
            <person name="Rodriguez-Kessler M."/>
            <person name="Delgado-Sanchez P."/>
        </authorList>
    </citation>
    <scope>NUCLEOTIDE SEQUENCE</scope>
    <source>
        <tissue evidence="2">Cladode</tissue>
    </source>
</reference>
<protein>
    <submittedName>
        <fullName evidence="2">Uncharacterized protein</fullName>
    </submittedName>
</protein>
<name>A0A7C8ZH11_OPUST</name>
<feature type="region of interest" description="Disordered" evidence="1">
    <location>
        <begin position="1"/>
        <end position="26"/>
    </location>
</feature>
<feature type="region of interest" description="Disordered" evidence="1">
    <location>
        <begin position="51"/>
        <end position="103"/>
    </location>
</feature>
<feature type="compositionally biased region" description="Polar residues" evidence="1">
    <location>
        <begin position="59"/>
        <end position="72"/>
    </location>
</feature>
<feature type="compositionally biased region" description="Basic and acidic residues" evidence="1">
    <location>
        <begin position="73"/>
        <end position="96"/>
    </location>
</feature>
<dbReference type="EMBL" id="GISG01128839">
    <property type="protein sequence ID" value="MBA4642498.1"/>
    <property type="molecule type" value="Transcribed_RNA"/>
</dbReference>